<evidence type="ECO:0000313" key="1">
    <source>
        <dbReference type="EMBL" id="SME94144.1"/>
    </source>
</evidence>
<dbReference type="EMBL" id="FWZU01000001">
    <property type="protein sequence ID" value="SME94144.1"/>
    <property type="molecule type" value="Genomic_DNA"/>
</dbReference>
<protein>
    <submittedName>
        <fullName evidence="1">Uncharacterized protein</fullName>
    </submittedName>
</protein>
<proteinExistence type="predicted"/>
<dbReference type="AlphaFoldDB" id="A0A1X7CCG1"/>
<accession>A0A1X7CCG1</accession>
<evidence type="ECO:0000313" key="2">
    <source>
        <dbReference type="Proteomes" id="UP000192906"/>
    </source>
</evidence>
<dbReference type="RefSeq" id="WP_085098259.1">
    <property type="nucleotide sequence ID" value="NZ_FWZU01000001.1"/>
</dbReference>
<reference evidence="2" key="1">
    <citation type="submission" date="2017-04" db="EMBL/GenBank/DDBJ databases">
        <authorList>
            <person name="Varghese N."/>
            <person name="Submissions S."/>
        </authorList>
    </citation>
    <scope>NUCLEOTIDE SEQUENCE [LARGE SCALE GENOMIC DNA]</scope>
    <source>
        <strain evidence="2">K3S</strain>
    </source>
</reference>
<dbReference type="Proteomes" id="UP000192906">
    <property type="component" value="Unassembled WGS sequence"/>
</dbReference>
<organism evidence="1 2">
    <name type="scientific">Desulfovibrio gilichinskyi</name>
    <dbReference type="NCBI Taxonomy" id="1519643"/>
    <lineage>
        <taxon>Bacteria</taxon>
        <taxon>Pseudomonadati</taxon>
        <taxon>Thermodesulfobacteriota</taxon>
        <taxon>Desulfovibrionia</taxon>
        <taxon>Desulfovibrionales</taxon>
        <taxon>Desulfovibrionaceae</taxon>
        <taxon>Desulfovibrio</taxon>
    </lineage>
</organism>
<name>A0A1X7CCG1_9BACT</name>
<sequence length="71" mass="8422">MAQFSPTDNVTLEDQIKSLANDELLDFWEETQFLAKMLNQENQEEIPYNPEYERLILQELQLRSCMKTLSP</sequence>
<keyword evidence="2" id="KW-1185">Reference proteome</keyword>
<dbReference type="OrthoDB" id="5471717at2"/>
<gene>
    <name evidence="1" type="ORF">SAMN06295933_0680</name>
</gene>